<sequence>MTSKEEVDDILVIDNGSAMIKAGFAGDDAPRAVFPAIVGRHRHNVIGLDRVYVGNDSQFRNGILLTYPIKHGIVNNWDDMEHIWHHMFYNELRVTPAKCGVLLTESPFNPKSNQEKICQIMFETFNIPFLHQCIHPILSLYSSGRTTGLVIDSGAGVSHVVPIFKKHACTNATQHQNIAVGNDLTDYLVEMLRMRGYLFTTSAEREVVRDIKEKLSYVALDFDQELESSKPDDTVEKNYELPDGRVITIGDERFRCTEPIFRPSLIGKSACGLQDLVYSSIMKCDIGLRKYFFKNIFLSGGNTMFYGYSDRIQKELTKLANEQVKI</sequence>
<evidence type="ECO:0000256" key="1">
    <source>
        <dbReference type="ARBA" id="ARBA00004245"/>
    </source>
</evidence>
<reference evidence="7 8" key="1">
    <citation type="journal article" date="2023" name="BMC Biol.">
        <title>The compact genome of the sponge Oopsacas minuta (Hexactinellida) is lacking key metazoan core genes.</title>
        <authorList>
            <person name="Santini S."/>
            <person name="Schenkelaars Q."/>
            <person name="Jourda C."/>
            <person name="Duchesne M."/>
            <person name="Belahbib H."/>
            <person name="Rocher C."/>
            <person name="Selva M."/>
            <person name="Riesgo A."/>
            <person name="Vervoort M."/>
            <person name="Leys S.P."/>
            <person name="Kodjabachian L."/>
            <person name="Le Bivic A."/>
            <person name="Borchiellini C."/>
            <person name="Claverie J.M."/>
            <person name="Renard E."/>
        </authorList>
    </citation>
    <scope>NUCLEOTIDE SEQUENCE [LARGE SCALE GENOMIC DNA]</scope>
    <source>
        <strain evidence="7">SPO-2</strain>
    </source>
</reference>
<evidence type="ECO:0000256" key="4">
    <source>
        <dbReference type="ARBA" id="ARBA00022840"/>
    </source>
</evidence>
<dbReference type="FunFam" id="3.30.420.40:FF:000148">
    <property type="entry name" value="Actin, alpha skeletal muscle"/>
    <property type="match status" value="1"/>
</dbReference>
<comment type="subcellular location">
    <subcellularLocation>
        <location evidence="1">Cytoplasm</location>
        <location evidence="1">Cytoskeleton</location>
    </subcellularLocation>
</comment>
<dbReference type="InterPro" id="IPR043129">
    <property type="entry name" value="ATPase_NBD"/>
</dbReference>
<keyword evidence="4" id="KW-0067">ATP-binding</keyword>
<proteinExistence type="inferred from homology"/>
<dbReference type="GO" id="GO:0005524">
    <property type="term" value="F:ATP binding"/>
    <property type="evidence" value="ECO:0007669"/>
    <property type="project" value="UniProtKB-KW"/>
</dbReference>
<dbReference type="SMART" id="SM00268">
    <property type="entry name" value="ACTIN"/>
    <property type="match status" value="1"/>
</dbReference>
<evidence type="ECO:0000256" key="2">
    <source>
        <dbReference type="ARBA" id="ARBA00022490"/>
    </source>
</evidence>
<evidence type="ECO:0000256" key="6">
    <source>
        <dbReference type="RuleBase" id="RU000487"/>
    </source>
</evidence>
<dbReference type="Proteomes" id="UP001165289">
    <property type="component" value="Unassembled WGS sequence"/>
</dbReference>
<dbReference type="InterPro" id="IPR004000">
    <property type="entry name" value="Actin"/>
</dbReference>
<evidence type="ECO:0000256" key="3">
    <source>
        <dbReference type="ARBA" id="ARBA00022741"/>
    </source>
</evidence>
<dbReference type="Gene3D" id="3.30.420.40">
    <property type="match status" value="2"/>
</dbReference>
<dbReference type="PANTHER" id="PTHR11937">
    <property type="entry name" value="ACTIN"/>
    <property type="match status" value="1"/>
</dbReference>
<name>A0AAV7JIB9_9METZ</name>
<evidence type="ECO:0000256" key="5">
    <source>
        <dbReference type="ARBA" id="ARBA00023212"/>
    </source>
</evidence>
<keyword evidence="3" id="KW-0547">Nucleotide-binding</keyword>
<dbReference type="GO" id="GO:0005856">
    <property type="term" value="C:cytoskeleton"/>
    <property type="evidence" value="ECO:0007669"/>
    <property type="project" value="UniProtKB-SubCell"/>
</dbReference>
<keyword evidence="2" id="KW-0963">Cytoplasm</keyword>
<evidence type="ECO:0000313" key="8">
    <source>
        <dbReference type="Proteomes" id="UP001165289"/>
    </source>
</evidence>
<comment type="similarity">
    <text evidence="6">Belongs to the actin family.</text>
</comment>
<dbReference type="Gene3D" id="3.90.640.10">
    <property type="entry name" value="Actin, Chain A, domain 4"/>
    <property type="match status" value="1"/>
</dbReference>
<dbReference type="FunFam" id="3.90.640.10:FF:000047">
    <property type="entry name" value="Actin, alpha skeletal muscle"/>
    <property type="match status" value="1"/>
</dbReference>
<dbReference type="Pfam" id="PF00022">
    <property type="entry name" value="Actin"/>
    <property type="match status" value="1"/>
</dbReference>
<evidence type="ECO:0000313" key="7">
    <source>
        <dbReference type="EMBL" id="KAI6648677.1"/>
    </source>
</evidence>
<dbReference type="PRINTS" id="PR00190">
    <property type="entry name" value="ACTIN"/>
</dbReference>
<comment type="caution">
    <text evidence="7">The sequence shown here is derived from an EMBL/GenBank/DDBJ whole genome shotgun (WGS) entry which is preliminary data.</text>
</comment>
<dbReference type="AlphaFoldDB" id="A0AAV7JIB9"/>
<dbReference type="SUPFAM" id="SSF53067">
    <property type="entry name" value="Actin-like ATPase domain"/>
    <property type="match status" value="2"/>
</dbReference>
<accession>A0AAV7JIB9</accession>
<organism evidence="7 8">
    <name type="scientific">Oopsacas minuta</name>
    <dbReference type="NCBI Taxonomy" id="111878"/>
    <lineage>
        <taxon>Eukaryota</taxon>
        <taxon>Metazoa</taxon>
        <taxon>Porifera</taxon>
        <taxon>Hexactinellida</taxon>
        <taxon>Hexasterophora</taxon>
        <taxon>Lyssacinosida</taxon>
        <taxon>Leucopsacidae</taxon>
        <taxon>Oopsacas</taxon>
    </lineage>
</organism>
<keyword evidence="5" id="KW-0206">Cytoskeleton</keyword>
<dbReference type="EMBL" id="JAKMXF010000327">
    <property type="protein sequence ID" value="KAI6648677.1"/>
    <property type="molecule type" value="Genomic_DNA"/>
</dbReference>
<keyword evidence="8" id="KW-1185">Reference proteome</keyword>
<gene>
    <name evidence="7" type="ORF">LOD99_7904</name>
</gene>
<protein>
    <submittedName>
        <fullName evidence="7">Actin</fullName>
    </submittedName>
</protein>